<evidence type="ECO:0000313" key="1">
    <source>
        <dbReference type="EMBL" id="KAF9986077.1"/>
    </source>
</evidence>
<dbReference type="Proteomes" id="UP000749646">
    <property type="component" value="Unassembled WGS sequence"/>
</dbReference>
<dbReference type="AlphaFoldDB" id="A0A9P6MAY4"/>
<organism evidence="1 2">
    <name type="scientific">Modicella reniformis</name>
    <dbReference type="NCBI Taxonomy" id="1440133"/>
    <lineage>
        <taxon>Eukaryota</taxon>
        <taxon>Fungi</taxon>
        <taxon>Fungi incertae sedis</taxon>
        <taxon>Mucoromycota</taxon>
        <taxon>Mortierellomycotina</taxon>
        <taxon>Mortierellomycetes</taxon>
        <taxon>Mortierellales</taxon>
        <taxon>Mortierellaceae</taxon>
        <taxon>Modicella</taxon>
    </lineage>
</organism>
<keyword evidence="2" id="KW-1185">Reference proteome</keyword>
<accession>A0A9P6MAY4</accession>
<comment type="caution">
    <text evidence="1">The sequence shown here is derived from an EMBL/GenBank/DDBJ whole genome shotgun (WGS) entry which is preliminary data.</text>
</comment>
<protein>
    <submittedName>
        <fullName evidence="1">Uncharacterized protein</fullName>
    </submittedName>
</protein>
<reference evidence="1" key="1">
    <citation type="journal article" date="2020" name="Fungal Divers.">
        <title>Resolving the Mortierellaceae phylogeny through synthesis of multi-gene phylogenetics and phylogenomics.</title>
        <authorList>
            <person name="Vandepol N."/>
            <person name="Liber J."/>
            <person name="Desiro A."/>
            <person name="Na H."/>
            <person name="Kennedy M."/>
            <person name="Barry K."/>
            <person name="Grigoriev I.V."/>
            <person name="Miller A.N."/>
            <person name="O'Donnell K."/>
            <person name="Stajich J.E."/>
            <person name="Bonito G."/>
        </authorList>
    </citation>
    <scope>NUCLEOTIDE SEQUENCE</scope>
    <source>
        <strain evidence="1">MES-2147</strain>
    </source>
</reference>
<sequence>MAADNYFQKTGPGYFPYHRNMLATKLPVGGSSENMLCPVFVQLKLRLYLGPSDPETARSNVQPTKLSNNGINLSQYCQLHKHYIFIVISYPAGSPSRLEREPLTVRHSEDITEVTITVDKRNIRNLFSKEYVDMLDEVKRYGAEMDQRPSKRQRTT</sequence>
<dbReference type="OrthoDB" id="2438540at2759"/>
<gene>
    <name evidence="1" type="ORF">BGZ65_008848</name>
</gene>
<dbReference type="EMBL" id="JAAAHW010003254">
    <property type="protein sequence ID" value="KAF9986077.1"/>
    <property type="molecule type" value="Genomic_DNA"/>
</dbReference>
<name>A0A9P6MAY4_9FUNG</name>
<proteinExistence type="predicted"/>
<evidence type="ECO:0000313" key="2">
    <source>
        <dbReference type="Proteomes" id="UP000749646"/>
    </source>
</evidence>